<name>A0A9W4DRB6_BLUGR</name>
<comment type="caution">
    <text evidence="2">The sequence shown here is derived from an EMBL/GenBank/DDBJ whole genome shotgun (WGS) entry which is preliminary data.</text>
</comment>
<evidence type="ECO:0000313" key="3">
    <source>
        <dbReference type="Proteomes" id="UP000683417"/>
    </source>
</evidence>
<feature type="chain" id="PRO_5040775355" evidence="1">
    <location>
        <begin position="25"/>
        <end position="112"/>
    </location>
</feature>
<dbReference type="EMBL" id="CAJHIT010000011">
    <property type="protein sequence ID" value="CAD6506579.1"/>
    <property type="molecule type" value="Genomic_DNA"/>
</dbReference>
<accession>A0A9W4DRB6</accession>
<dbReference type="Proteomes" id="UP000683417">
    <property type="component" value="Unassembled WGS sequence"/>
</dbReference>
<reference evidence="2" key="1">
    <citation type="submission" date="2020-10" db="EMBL/GenBank/DDBJ databases">
        <authorList>
            <person name="Muller C M."/>
        </authorList>
    </citation>
    <scope>NUCLEOTIDE SEQUENCE</scope>
    <source>
        <strain evidence="2">THUN-12</strain>
    </source>
</reference>
<organism evidence="2 3">
    <name type="scientific">Blumeria graminis f. sp. triticale</name>
    <dbReference type="NCBI Taxonomy" id="1689686"/>
    <lineage>
        <taxon>Eukaryota</taxon>
        <taxon>Fungi</taxon>
        <taxon>Dikarya</taxon>
        <taxon>Ascomycota</taxon>
        <taxon>Pezizomycotina</taxon>
        <taxon>Leotiomycetes</taxon>
        <taxon>Erysiphales</taxon>
        <taxon>Erysiphaceae</taxon>
        <taxon>Blumeria</taxon>
    </lineage>
</organism>
<proteinExistence type="predicted"/>
<evidence type="ECO:0000256" key="1">
    <source>
        <dbReference type="SAM" id="SignalP"/>
    </source>
</evidence>
<gene>
    <name evidence="2" type="ORF">BGTH12_LOCUS7937</name>
</gene>
<protein>
    <submittedName>
        <fullName evidence="2">BgTH12-07805</fullName>
    </submittedName>
</protein>
<keyword evidence="1" id="KW-0732">Signal</keyword>
<dbReference type="AlphaFoldDB" id="A0A9W4DRB6"/>
<sequence>MKFLNAVFPVAWAGLLLLVPAVYADPHFDCGNFIGFTLRELISCKGHGGFLAADPKDPKGSNGEEYLSHRYSAIRYGIYSFSYLAQPINEYPYFRAFHKTKEVWKPCRFIEN</sequence>
<evidence type="ECO:0000313" key="2">
    <source>
        <dbReference type="EMBL" id="CAD6506579.1"/>
    </source>
</evidence>
<feature type="signal peptide" evidence="1">
    <location>
        <begin position="1"/>
        <end position="24"/>
    </location>
</feature>